<organism evidence="1 2">
    <name type="scientific">Candidatus Aramenus sulfurataquae</name>
    <dbReference type="NCBI Taxonomy" id="1326980"/>
    <lineage>
        <taxon>Archaea</taxon>
        <taxon>Thermoproteota</taxon>
        <taxon>Thermoprotei</taxon>
        <taxon>Sulfolobales</taxon>
        <taxon>Sulfolobaceae</taxon>
        <taxon>Candidatus Aramenus</taxon>
    </lineage>
</organism>
<reference evidence="1" key="1">
    <citation type="submission" date="2024-07" db="EMBL/GenBank/DDBJ databases">
        <title>Metagenome and Metagenome-Assembled Genomes of Archaea from a hot spring from the geothermal field of Los Azufres, Mexico.</title>
        <authorList>
            <person name="Marin-Paredes R."/>
            <person name="Martinez-Romero E."/>
            <person name="Servin-Garciduenas L.E."/>
        </authorList>
    </citation>
    <scope>NUCLEOTIDE SEQUENCE</scope>
    <source>
        <strain evidence="1">AZ1-454</strain>
    </source>
</reference>
<evidence type="ECO:0000313" key="2">
    <source>
        <dbReference type="Proteomes" id="UP000053480"/>
    </source>
</evidence>
<comment type="caution">
    <text evidence="1">The sequence shown here is derived from an EMBL/GenBank/DDBJ whole genome shotgun (WGS) entry which is preliminary data.</text>
</comment>
<evidence type="ECO:0000313" key="1">
    <source>
        <dbReference type="EMBL" id="MEW9490776.1"/>
    </source>
</evidence>
<gene>
    <name evidence="1" type="ORF">TQ35_0000985</name>
</gene>
<dbReference type="Proteomes" id="UP000053480">
    <property type="component" value="Unassembled WGS sequence"/>
</dbReference>
<protein>
    <submittedName>
        <fullName evidence="1">RecB-family nuclease</fullName>
    </submittedName>
</protein>
<dbReference type="EMBL" id="JZWS03000001">
    <property type="protein sequence ID" value="MEW9490776.1"/>
    <property type="molecule type" value="Genomic_DNA"/>
</dbReference>
<proteinExistence type="predicted"/>
<sequence>MIGLHNATSYQRLMEFSRAAFTFNVKYLVLTKIGGTAAQSGVPDLSKIAFKSGKSFIVLPDLKDAIELLKPDYVYLVSSSAGEELRVEEIDAYKNVLIVFSGIESGFTKIEQSLGKVVKLPGLEADPGPVASLGALMYCVMSKNLMEKNKSSQ</sequence>
<name>A0ACC6TLQ0_9CREN</name>
<accession>A0ACC6TLQ0</accession>